<organism evidence="2 3">
    <name type="scientific">Pseudaeromonas paramecii</name>
    <dbReference type="NCBI Taxonomy" id="2138166"/>
    <lineage>
        <taxon>Bacteria</taxon>
        <taxon>Pseudomonadati</taxon>
        <taxon>Pseudomonadota</taxon>
        <taxon>Gammaproteobacteria</taxon>
        <taxon>Aeromonadales</taxon>
        <taxon>Aeromonadaceae</taxon>
        <taxon>Pseudaeromonas</taxon>
    </lineage>
</organism>
<accession>A0ABP8QGD0</accession>
<dbReference type="PANTHER" id="PTHR33608:SF12">
    <property type="entry name" value="DUF58 DOMAIN-CONTAINING PROTEIN"/>
    <property type="match status" value="1"/>
</dbReference>
<dbReference type="SUPFAM" id="SSF53300">
    <property type="entry name" value="vWA-like"/>
    <property type="match status" value="1"/>
</dbReference>
<dbReference type="InterPro" id="IPR036465">
    <property type="entry name" value="vWFA_dom_sf"/>
</dbReference>
<evidence type="ECO:0000259" key="1">
    <source>
        <dbReference type="Pfam" id="PF01882"/>
    </source>
</evidence>
<protein>
    <submittedName>
        <fullName evidence="2">DUF58 domain-containing protein</fullName>
    </submittedName>
</protein>
<dbReference type="Pfam" id="PF01882">
    <property type="entry name" value="DUF58"/>
    <property type="match status" value="1"/>
</dbReference>
<name>A0ABP8QGD0_9GAMM</name>
<reference evidence="3" key="1">
    <citation type="journal article" date="2019" name="Int. J. Syst. Evol. Microbiol.">
        <title>The Global Catalogue of Microorganisms (GCM) 10K type strain sequencing project: providing services to taxonomists for standard genome sequencing and annotation.</title>
        <authorList>
            <consortium name="The Broad Institute Genomics Platform"/>
            <consortium name="The Broad Institute Genome Sequencing Center for Infectious Disease"/>
            <person name="Wu L."/>
            <person name="Ma J."/>
        </authorList>
    </citation>
    <scope>NUCLEOTIDE SEQUENCE [LARGE SCALE GENOMIC DNA]</scope>
    <source>
        <strain evidence="3">JCM 32226</strain>
    </source>
</reference>
<keyword evidence="3" id="KW-1185">Reference proteome</keyword>
<proteinExistence type="predicted"/>
<feature type="domain" description="DUF58" evidence="1">
    <location>
        <begin position="59"/>
        <end position="260"/>
    </location>
</feature>
<gene>
    <name evidence="2" type="ORF">GCM10023095_28420</name>
</gene>
<comment type="caution">
    <text evidence="2">The sequence shown here is derived from an EMBL/GenBank/DDBJ whole genome shotgun (WGS) entry which is preliminary data.</text>
</comment>
<dbReference type="EMBL" id="BAABFC010000022">
    <property type="protein sequence ID" value="GAA4502905.1"/>
    <property type="molecule type" value="Genomic_DNA"/>
</dbReference>
<evidence type="ECO:0000313" key="2">
    <source>
        <dbReference type="EMBL" id="GAA4502905.1"/>
    </source>
</evidence>
<dbReference type="Gene3D" id="3.40.50.410">
    <property type="entry name" value="von Willebrand factor, type A domain"/>
    <property type="match status" value="1"/>
</dbReference>
<dbReference type="InterPro" id="IPR002881">
    <property type="entry name" value="DUF58"/>
</dbReference>
<dbReference type="PANTHER" id="PTHR33608">
    <property type="entry name" value="BLL2464 PROTEIN"/>
    <property type="match status" value="1"/>
</dbReference>
<evidence type="ECO:0000313" key="3">
    <source>
        <dbReference type="Proteomes" id="UP001501321"/>
    </source>
</evidence>
<sequence length="313" mass="35707">MGDAMEQTQDSRLYCSYRQLVALRAQEPLYQLPPVARLRELISGRHISHLRGRGLNFEELRHYRPGDDIRQLDWRVTLRTGKPHVRVYTEEKDHHVLICVDQRATMFFASVDTMKSVVAAQVATLLGWAAIRHSDRLALCPFNDDEVFINTPVRSASRYLRQLQQLAEINQALSVHSQPGSHSSLGLLLDRLLRRRERDALIVLVSDFHQCDEAEIAKLQQLQRHCRLLCLWVADPLEGEVQQADWVISDGTRQLQLAEGRTLAAANARLAEQTLARRQQLQRLMQMSQLPLLELDTGGQHLAQLRRALGAGL</sequence>
<dbReference type="Proteomes" id="UP001501321">
    <property type="component" value="Unassembled WGS sequence"/>
</dbReference>